<proteinExistence type="predicted"/>
<sequence length="240" mass="27297">MEIEDKVQNLENFKDLFNSYFKDYDQGIRSEINRNKQWVRREVLEAGCYKTFTIGPPPAVGGLIMRDVDPFQMLFDAPYGMSIAPVIFDMIDETIGVISSGDINPPEADAVVVSEQDYEEGYAFVAMPIDPENSELEDVLDSIKEAANKCGVHAERVDEVQSNNKITDRILESINKAQFVIVDLSYSKPNVFYEAGYAQGLNKTPIYIAKFGTRLEFDLKDYPIIFFKNMRELKSGLEDR</sequence>
<feature type="non-terminal residue" evidence="1">
    <location>
        <position position="240"/>
    </location>
</feature>
<dbReference type="AlphaFoldDB" id="A0A3B0WNK0"/>
<dbReference type="EMBL" id="UOFB01000106">
    <property type="protein sequence ID" value="VAW45896.1"/>
    <property type="molecule type" value="Genomic_DNA"/>
</dbReference>
<organism evidence="1">
    <name type="scientific">hydrothermal vent metagenome</name>
    <dbReference type="NCBI Taxonomy" id="652676"/>
    <lineage>
        <taxon>unclassified sequences</taxon>
        <taxon>metagenomes</taxon>
        <taxon>ecological metagenomes</taxon>
    </lineage>
</organism>
<dbReference type="Gene3D" id="3.40.50.450">
    <property type="match status" value="1"/>
</dbReference>
<gene>
    <name evidence="1" type="ORF">MNBD_GAMMA04-986</name>
</gene>
<accession>A0A3B0WNK0</accession>
<name>A0A3B0WNK0_9ZZZZ</name>
<protein>
    <submittedName>
        <fullName evidence="1">Uncharacterized protein</fullName>
    </submittedName>
</protein>
<evidence type="ECO:0000313" key="1">
    <source>
        <dbReference type="EMBL" id="VAW45896.1"/>
    </source>
</evidence>
<reference evidence="1" key="1">
    <citation type="submission" date="2018-06" db="EMBL/GenBank/DDBJ databases">
        <authorList>
            <person name="Zhirakovskaya E."/>
        </authorList>
    </citation>
    <scope>NUCLEOTIDE SEQUENCE</scope>
</reference>